<reference evidence="4" key="1">
    <citation type="journal article" date="2017" name="Nat. Microbiol.">
        <title>Global analysis of biosynthetic gene clusters reveals vast potential of secondary metabolite production in Penicillium species.</title>
        <authorList>
            <person name="Nielsen J.C."/>
            <person name="Grijseels S."/>
            <person name="Prigent S."/>
            <person name="Ji B."/>
            <person name="Dainat J."/>
            <person name="Nielsen K.F."/>
            <person name="Frisvad J.C."/>
            <person name="Workman M."/>
            <person name="Nielsen J."/>
        </authorList>
    </citation>
    <scope>NUCLEOTIDE SEQUENCE [LARGE SCALE GENOMIC DNA]</scope>
    <source>
        <strain evidence="4">IBT 4502</strain>
    </source>
</reference>
<dbReference type="SFLD" id="SFLDS00005">
    <property type="entry name" value="Isoprenoid_Synthase_Type_I"/>
    <property type="match status" value="1"/>
</dbReference>
<keyword evidence="2" id="KW-0456">Lyase</keyword>
<dbReference type="Gene3D" id="1.10.600.10">
    <property type="entry name" value="Farnesyl Diphosphate Synthase"/>
    <property type="match status" value="1"/>
</dbReference>
<dbReference type="STRING" id="60169.A0A1V6NDK2"/>
<dbReference type="AlphaFoldDB" id="A0A1V6NDK2"/>
<comment type="similarity">
    <text evidence="1">Belongs to the trichodiene synthase family.</text>
</comment>
<comment type="caution">
    <text evidence="3">The sequence shown here is derived from an EMBL/GenBank/DDBJ whole genome shotgun (WGS) entry which is preliminary data.</text>
</comment>
<dbReference type="InterPro" id="IPR024652">
    <property type="entry name" value="Trichodiene_synth"/>
</dbReference>
<accession>A0A1V6NDK2</accession>
<protein>
    <recommendedName>
        <fullName evidence="5">Trichodiene synthase</fullName>
    </recommendedName>
</protein>
<evidence type="ECO:0000256" key="2">
    <source>
        <dbReference type="ARBA" id="ARBA00023239"/>
    </source>
</evidence>
<dbReference type="EMBL" id="MDYM01000011">
    <property type="protein sequence ID" value="OQD62649.1"/>
    <property type="molecule type" value="Genomic_DNA"/>
</dbReference>
<dbReference type="Proteomes" id="UP000191408">
    <property type="component" value="Unassembled WGS sequence"/>
</dbReference>
<dbReference type="SFLD" id="SFLDG01021">
    <property type="entry name" value="Trichodiene_Synthase_Like"/>
    <property type="match status" value="1"/>
</dbReference>
<evidence type="ECO:0000256" key="1">
    <source>
        <dbReference type="ARBA" id="ARBA00007946"/>
    </source>
</evidence>
<dbReference type="Pfam" id="PF06330">
    <property type="entry name" value="TRI5"/>
    <property type="match status" value="1"/>
</dbReference>
<keyword evidence="4" id="KW-1185">Reference proteome</keyword>
<organism evidence="3 4">
    <name type="scientific">Penicillium polonicum</name>
    <dbReference type="NCBI Taxonomy" id="60169"/>
    <lineage>
        <taxon>Eukaryota</taxon>
        <taxon>Fungi</taxon>
        <taxon>Dikarya</taxon>
        <taxon>Ascomycota</taxon>
        <taxon>Pezizomycotina</taxon>
        <taxon>Eurotiomycetes</taxon>
        <taxon>Eurotiomycetidae</taxon>
        <taxon>Eurotiales</taxon>
        <taxon>Aspergillaceae</taxon>
        <taxon>Penicillium</taxon>
    </lineage>
</organism>
<gene>
    <name evidence="3" type="ORF">PENPOL_c011G08321</name>
</gene>
<evidence type="ECO:0008006" key="5">
    <source>
        <dbReference type="Google" id="ProtNLM"/>
    </source>
</evidence>
<evidence type="ECO:0000313" key="3">
    <source>
        <dbReference type="EMBL" id="OQD62649.1"/>
    </source>
</evidence>
<evidence type="ECO:0000313" key="4">
    <source>
        <dbReference type="Proteomes" id="UP000191408"/>
    </source>
</evidence>
<name>A0A1V6NDK2_PENPO</name>
<proteinExistence type="inferred from homology"/>
<dbReference type="OrthoDB" id="2998174at2759"/>
<sequence length="421" mass="48362">MDMNTFPASTYSDSIVRFLDAIEYHDDNLTHDERVEGLRHVHSRTAQYFTEPLPRSILKGVAPRRIAAVTRTISHFIVYCWSKLPREAQVDVSIYLSIINVLDDEISSEPSTQMATFWTDLIQGKQQKHPFWVLFNSHLPRLLRHYGSFCSFNIMRCTFDYFEGCWIEQHNFQGYPGADCYPLFLRRLNCLGGAVAGTIFPAAKFDDQKLFAEISCVMAQIDGPVALMNDLFSFYKEYDQDEANLVTNWCTVDGITMDQALTRLTDDTIHACVRILEILKDKDPEMLATIRGFIHGYVTWHICDFRYRLREIYDREDLGDSGAKLRDYFDRAIDVGWVEVEEWTCQVQGFEVDGPVPKGSEIQAYQTNAFESSIDTSLRPHNMDYVGSSIIRRDGDALTIVIIFMKDPLEDLQNVSADVIP</sequence>
<dbReference type="InterPro" id="IPR008949">
    <property type="entry name" value="Isoprenoid_synthase_dom_sf"/>
</dbReference>
<dbReference type="SUPFAM" id="SSF48576">
    <property type="entry name" value="Terpenoid synthases"/>
    <property type="match status" value="1"/>
</dbReference>
<dbReference type="GO" id="GO:0016838">
    <property type="term" value="F:carbon-oxygen lyase activity, acting on phosphates"/>
    <property type="evidence" value="ECO:0007669"/>
    <property type="project" value="InterPro"/>
</dbReference>